<evidence type="ECO:0000313" key="2">
    <source>
        <dbReference type="EMBL" id="GAV82629.1"/>
    </source>
</evidence>
<evidence type="ECO:0000259" key="1">
    <source>
        <dbReference type="Pfam" id="PF22936"/>
    </source>
</evidence>
<dbReference type="InParanoid" id="A0A1Q3CQU1"/>
<dbReference type="Proteomes" id="UP000187406">
    <property type="component" value="Unassembled WGS sequence"/>
</dbReference>
<dbReference type="EMBL" id="BDDD01002684">
    <property type="protein sequence ID" value="GAV82629.1"/>
    <property type="molecule type" value="Genomic_DNA"/>
</dbReference>
<proteinExistence type="predicted"/>
<dbReference type="Pfam" id="PF22936">
    <property type="entry name" value="Pol_BBD"/>
    <property type="match status" value="1"/>
</dbReference>
<protein>
    <recommendedName>
        <fullName evidence="1">Retrovirus-related Pol polyprotein from transposon TNT 1-94-like beta-barrel domain-containing protein</fullName>
    </recommendedName>
</protein>
<comment type="caution">
    <text evidence="2">The sequence shown here is derived from an EMBL/GenBank/DDBJ whole genome shotgun (WGS) entry which is preliminary data.</text>
</comment>
<name>A0A1Q3CQU1_CEPFO</name>
<keyword evidence="3" id="KW-1185">Reference proteome</keyword>
<accession>A0A1Q3CQU1</accession>
<dbReference type="AlphaFoldDB" id="A0A1Q3CQU1"/>
<feature type="domain" description="Retrovirus-related Pol polyprotein from transposon TNT 1-94-like beta-barrel" evidence="1">
    <location>
        <begin position="1"/>
        <end position="67"/>
    </location>
</feature>
<dbReference type="OrthoDB" id="1932348at2759"/>
<organism evidence="2 3">
    <name type="scientific">Cephalotus follicularis</name>
    <name type="common">Albany pitcher plant</name>
    <dbReference type="NCBI Taxonomy" id="3775"/>
    <lineage>
        <taxon>Eukaryota</taxon>
        <taxon>Viridiplantae</taxon>
        <taxon>Streptophyta</taxon>
        <taxon>Embryophyta</taxon>
        <taxon>Tracheophyta</taxon>
        <taxon>Spermatophyta</taxon>
        <taxon>Magnoliopsida</taxon>
        <taxon>eudicotyledons</taxon>
        <taxon>Gunneridae</taxon>
        <taxon>Pentapetalae</taxon>
        <taxon>rosids</taxon>
        <taxon>fabids</taxon>
        <taxon>Oxalidales</taxon>
        <taxon>Cephalotaceae</taxon>
        <taxon>Cephalotus</taxon>
    </lineage>
</organism>
<gene>
    <name evidence="2" type="ORF">CFOL_v3_26080</name>
</gene>
<reference evidence="3" key="1">
    <citation type="submission" date="2016-04" db="EMBL/GenBank/DDBJ databases">
        <title>Cephalotus genome sequencing.</title>
        <authorList>
            <person name="Fukushima K."/>
            <person name="Hasebe M."/>
            <person name="Fang X."/>
        </authorList>
    </citation>
    <scope>NUCLEOTIDE SEQUENCE [LARGE SCALE GENOMIC DNA]</scope>
    <source>
        <strain evidence="3">cv. St1</strain>
    </source>
</reference>
<evidence type="ECO:0000313" key="3">
    <source>
        <dbReference type="Proteomes" id="UP000187406"/>
    </source>
</evidence>
<dbReference type="InterPro" id="IPR054722">
    <property type="entry name" value="PolX-like_BBD"/>
</dbReference>
<sequence>MTSDKSLFIDLKEVDGGKVTFGDNNKAKIVGIGSIGNKFTTLIQNVSYVVGLKHNLLSVSQLYDKGYKVNFESSLCHIIDSSCHAPVSTTRQHISGKAINIKQSSSCKISNK</sequence>